<protein>
    <submittedName>
        <fullName evidence="1">Uncharacterized protein</fullName>
    </submittedName>
</protein>
<accession>A0A6G0VYF6</accession>
<feature type="non-terminal residue" evidence="1">
    <location>
        <position position="1"/>
    </location>
</feature>
<evidence type="ECO:0000313" key="2">
    <source>
        <dbReference type="Proteomes" id="UP000478052"/>
    </source>
</evidence>
<reference evidence="1 2" key="1">
    <citation type="submission" date="2019-08" db="EMBL/GenBank/DDBJ databases">
        <title>Whole genome of Aphis craccivora.</title>
        <authorList>
            <person name="Voronova N.V."/>
            <person name="Shulinski R.S."/>
            <person name="Bandarenka Y.V."/>
            <person name="Zhorov D.G."/>
            <person name="Warner D."/>
        </authorList>
    </citation>
    <scope>NUCLEOTIDE SEQUENCE [LARGE SCALE GENOMIC DNA]</scope>
    <source>
        <strain evidence="1">180601</strain>
        <tissue evidence="1">Whole Body</tissue>
    </source>
</reference>
<dbReference type="EMBL" id="VUJU01010361">
    <property type="protein sequence ID" value="KAF0714615.1"/>
    <property type="molecule type" value="Genomic_DNA"/>
</dbReference>
<organism evidence="1 2">
    <name type="scientific">Aphis craccivora</name>
    <name type="common">Cowpea aphid</name>
    <dbReference type="NCBI Taxonomy" id="307492"/>
    <lineage>
        <taxon>Eukaryota</taxon>
        <taxon>Metazoa</taxon>
        <taxon>Ecdysozoa</taxon>
        <taxon>Arthropoda</taxon>
        <taxon>Hexapoda</taxon>
        <taxon>Insecta</taxon>
        <taxon>Pterygota</taxon>
        <taxon>Neoptera</taxon>
        <taxon>Paraneoptera</taxon>
        <taxon>Hemiptera</taxon>
        <taxon>Sternorrhyncha</taxon>
        <taxon>Aphidomorpha</taxon>
        <taxon>Aphidoidea</taxon>
        <taxon>Aphididae</taxon>
        <taxon>Aphidini</taxon>
        <taxon>Aphis</taxon>
        <taxon>Aphis</taxon>
    </lineage>
</organism>
<sequence>IQGQLHIMYSGNWLHVETIHYNNEFWINVMQPKLTKFYLNCLLPEIVIPQYGKRILVEDIKDSEEMKT</sequence>
<dbReference type="Proteomes" id="UP000478052">
    <property type="component" value="Unassembled WGS sequence"/>
</dbReference>
<dbReference type="OrthoDB" id="6617437at2759"/>
<comment type="caution">
    <text evidence="1">The sequence shown here is derived from an EMBL/GenBank/DDBJ whole genome shotgun (WGS) entry which is preliminary data.</text>
</comment>
<name>A0A6G0VYF6_APHCR</name>
<dbReference type="AlphaFoldDB" id="A0A6G0VYF6"/>
<gene>
    <name evidence="1" type="ORF">FWK35_00028952</name>
</gene>
<evidence type="ECO:0000313" key="1">
    <source>
        <dbReference type="EMBL" id="KAF0714615.1"/>
    </source>
</evidence>
<proteinExistence type="predicted"/>
<keyword evidence="2" id="KW-1185">Reference proteome</keyword>